<protein>
    <submittedName>
        <fullName evidence="1">Uncharacterized protein</fullName>
    </submittedName>
</protein>
<dbReference type="AlphaFoldDB" id="A0AAN7WUL2"/>
<evidence type="ECO:0000313" key="1">
    <source>
        <dbReference type="EMBL" id="KAK5852376.1"/>
    </source>
</evidence>
<proteinExistence type="predicted"/>
<name>A0AAN7WUL2_ELEMC</name>
<evidence type="ECO:0000313" key="2">
    <source>
        <dbReference type="Proteomes" id="UP001346869"/>
    </source>
</evidence>
<reference evidence="1 2" key="2">
    <citation type="journal article" date="2023" name="Mol. Biol. Evol.">
        <title>Genomics of Secondarily Temperate Adaptation in the Only Non-Antarctic Icefish.</title>
        <authorList>
            <person name="Rivera-Colon A.G."/>
            <person name="Rayamajhi N."/>
            <person name="Minhas B.F."/>
            <person name="Madrigal G."/>
            <person name="Bilyk K.T."/>
            <person name="Yoon V."/>
            <person name="Hune M."/>
            <person name="Gregory S."/>
            <person name="Cheng C.H.C."/>
            <person name="Catchen J.M."/>
        </authorList>
    </citation>
    <scope>NUCLEOTIDE SEQUENCE [LARGE SCALE GENOMIC DNA]</scope>
    <source>
        <strain evidence="1">JMC-PN-2008</strain>
    </source>
</reference>
<organism evidence="1 2">
    <name type="scientific">Eleginops maclovinus</name>
    <name type="common">Patagonian blennie</name>
    <name type="synonym">Eleginus maclovinus</name>
    <dbReference type="NCBI Taxonomy" id="56733"/>
    <lineage>
        <taxon>Eukaryota</taxon>
        <taxon>Metazoa</taxon>
        <taxon>Chordata</taxon>
        <taxon>Craniata</taxon>
        <taxon>Vertebrata</taxon>
        <taxon>Euteleostomi</taxon>
        <taxon>Actinopterygii</taxon>
        <taxon>Neopterygii</taxon>
        <taxon>Teleostei</taxon>
        <taxon>Neoteleostei</taxon>
        <taxon>Acanthomorphata</taxon>
        <taxon>Eupercaria</taxon>
        <taxon>Perciformes</taxon>
        <taxon>Notothenioidei</taxon>
        <taxon>Eleginopidae</taxon>
        <taxon>Eleginops</taxon>
    </lineage>
</organism>
<accession>A0AAN7WUL2</accession>
<gene>
    <name evidence="1" type="ORF">PBY51_023848</name>
</gene>
<keyword evidence="2" id="KW-1185">Reference proteome</keyword>
<sequence>MQEIVSVKWHTENVNTPAESHCYQMEGANHRVWDHVGRTTHEWASPIFPGLQLEETQCWSMGTERQPSAVELVP</sequence>
<dbReference type="EMBL" id="JAUZQC010000021">
    <property type="protein sequence ID" value="KAK5852376.1"/>
    <property type="molecule type" value="Genomic_DNA"/>
</dbReference>
<comment type="caution">
    <text evidence="1">The sequence shown here is derived from an EMBL/GenBank/DDBJ whole genome shotgun (WGS) entry which is preliminary data.</text>
</comment>
<dbReference type="Proteomes" id="UP001346869">
    <property type="component" value="Unassembled WGS sequence"/>
</dbReference>
<reference evidence="1 2" key="1">
    <citation type="journal article" date="2023" name="Genes (Basel)">
        <title>Chromosome-Level Genome Assembly and Circadian Gene Repertoire of the Patagonia Blennie Eleginops maclovinus-The Closest Ancestral Proxy of Antarctic Cryonotothenioids.</title>
        <authorList>
            <person name="Cheng C.C."/>
            <person name="Rivera-Colon A.G."/>
            <person name="Minhas B.F."/>
            <person name="Wilson L."/>
            <person name="Rayamajhi N."/>
            <person name="Vargas-Chacoff L."/>
            <person name="Catchen J.M."/>
        </authorList>
    </citation>
    <scope>NUCLEOTIDE SEQUENCE [LARGE SCALE GENOMIC DNA]</scope>
    <source>
        <strain evidence="1">JMC-PN-2008</strain>
    </source>
</reference>